<dbReference type="RefSeq" id="WP_194453129.1">
    <property type="nucleotide sequence ID" value="NZ_CP063849.1"/>
</dbReference>
<keyword evidence="4 5" id="KW-0472">Membrane</keyword>
<dbReference type="InterPro" id="IPR019109">
    <property type="entry name" value="MamF_MmsF"/>
</dbReference>
<dbReference type="PANTHER" id="PTHR36460">
    <property type="entry name" value="UPF0132 DOMAIN PROTEIN (AFU_ORTHOLOGUE AFUA_3G10255)"/>
    <property type="match status" value="1"/>
</dbReference>
<evidence type="ECO:0000256" key="1">
    <source>
        <dbReference type="ARBA" id="ARBA00004141"/>
    </source>
</evidence>
<dbReference type="Pfam" id="PF09685">
    <property type="entry name" value="MamF_MmsF"/>
    <property type="match status" value="1"/>
</dbReference>
<accession>A0A7S7NX89</accession>
<sequence>MACAFCYLLTFITGILFLVIAPYNQSARVRFHAWQAILFGAAWFIFSIGLSVLFGILPYMGMMYLMLRSLLGLAMFAFWLFLMYKAYQGEHFEIPVIGPFARQQAKY</sequence>
<dbReference type="GO" id="GO:0016020">
    <property type="term" value="C:membrane"/>
    <property type="evidence" value="ECO:0007669"/>
    <property type="project" value="UniProtKB-SubCell"/>
</dbReference>
<feature type="transmembrane region" description="Helical" evidence="5">
    <location>
        <begin position="6"/>
        <end position="24"/>
    </location>
</feature>
<proteinExistence type="predicted"/>
<protein>
    <submittedName>
        <fullName evidence="6">DUF4870 domain-containing protein</fullName>
    </submittedName>
</protein>
<keyword evidence="7" id="KW-1185">Reference proteome</keyword>
<keyword evidence="3 5" id="KW-1133">Transmembrane helix</keyword>
<dbReference type="AlphaFoldDB" id="A0A7S7NX89"/>
<evidence type="ECO:0000256" key="4">
    <source>
        <dbReference type="ARBA" id="ARBA00023136"/>
    </source>
</evidence>
<keyword evidence="2 5" id="KW-0812">Transmembrane</keyword>
<dbReference type="PANTHER" id="PTHR36460:SF1">
    <property type="entry name" value="UPF0132 DOMAIN PROTEIN (AFU_ORTHOLOGUE AFUA_3G10255)"/>
    <property type="match status" value="1"/>
</dbReference>
<evidence type="ECO:0000256" key="2">
    <source>
        <dbReference type="ARBA" id="ARBA00022692"/>
    </source>
</evidence>
<evidence type="ECO:0000313" key="6">
    <source>
        <dbReference type="EMBL" id="QOY91475.1"/>
    </source>
</evidence>
<dbReference type="Proteomes" id="UP000593892">
    <property type="component" value="Chromosome"/>
</dbReference>
<organism evidence="6 7">
    <name type="scientific">Paludibaculum fermentans</name>
    <dbReference type="NCBI Taxonomy" id="1473598"/>
    <lineage>
        <taxon>Bacteria</taxon>
        <taxon>Pseudomonadati</taxon>
        <taxon>Acidobacteriota</taxon>
        <taxon>Terriglobia</taxon>
        <taxon>Bryobacterales</taxon>
        <taxon>Bryobacteraceae</taxon>
        <taxon>Paludibaculum</taxon>
    </lineage>
</organism>
<name>A0A7S7NX89_PALFE</name>
<evidence type="ECO:0000256" key="3">
    <source>
        <dbReference type="ARBA" id="ARBA00022989"/>
    </source>
</evidence>
<dbReference type="EMBL" id="CP063849">
    <property type="protein sequence ID" value="QOY91475.1"/>
    <property type="molecule type" value="Genomic_DNA"/>
</dbReference>
<evidence type="ECO:0000256" key="5">
    <source>
        <dbReference type="SAM" id="Phobius"/>
    </source>
</evidence>
<gene>
    <name evidence="6" type="ORF">IRI77_16455</name>
</gene>
<evidence type="ECO:0000313" key="7">
    <source>
        <dbReference type="Proteomes" id="UP000593892"/>
    </source>
</evidence>
<feature type="transmembrane region" description="Helical" evidence="5">
    <location>
        <begin position="63"/>
        <end position="82"/>
    </location>
</feature>
<comment type="subcellular location">
    <subcellularLocation>
        <location evidence="1">Membrane</location>
        <topology evidence="1">Multi-pass membrane protein</topology>
    </subcellularLocation>
</comment>
<dbReference type="KEGG" id="pfer:IRI77_16455"/>
<feature type="transmembrane region" description="Helical" evidence="5">
    <location>
        <begin position="36"/>
        <end position="57"/>
    </location>
</feature>
<reference evidence="6 7" key="1">
    <citation type="submission" date="2020-10" db="EMBL/GenBank/DDBJ databases">
        <title>Complete genome sequence of Paludibaculum fermentans P105T, a facultatively anaerobic acidobacterium capable of dissimilatory Fe(III) reduction.</title>
        <authorList>
            <person name="Dedysh S.N."/>
            <person name="Beletsky A.V."/>
            <person name="Kulichevskaya I.S."/>
            <person name="Mardanov A.V."/>
            <person name="Ravin N.V."/>
        </authorList>
    </citation>
    <scope>NUCLEOTIDE SEQUENCE [LARGE SCALE GENOMIC DNA]</scope>
    <source>
        <strain evidence="6 7">P105</strain>
    </source>
</reference>